<evidence type="ECO:0000259" key="5">
    <source>
        <dbReference type="PROSITE" id="PS50977"/>
    </source>
</evidence>
<evidence type="ECO:0000256" key="3">
    <source>
        <dbReference type="ARBA" id="ARBA00023163"/>
    </source>
</evidence>
<dbReference type="PROSITE" id="PS01081">
    <property type="entry name" value="HTH_TETR_1"/>
    <property type="match status" value="1"/>
</dbReference>
<feature type="DNA-binding region" description="H-T-H motif" evidence="4">
    <location>
        <begin position="31"/>
        <end position="50"/>
    </location>
</feature>
<dbReference type="InterPro" id="IPR054126">
    <property type="entry name" value="CprB_TetR_C"/>
</dbReference>
<protein>
    <submittedName>
        <fullName evidence="6">ScbR family autoregulator-binding transcription factor</fullName>
    </submittedName>
</protein>
<dbReference type="PRINTS" id="PR00455">
    <property type="entry name" value="HTHTETR"/>
</dbReference>
<dbReference type="Pfam" id="PF21935">
    <property type="entry name" value="TetR_C_45"/>
    <property type="match status" value="1"/>
</dbReference>
<name>A0ABV6RMK8_9GAMM</name>
<dbReference type="Proteomes" id="UP001589896">
    <property type="component" value="Unassembled WGS sequence"/>
</dbReference>
<dbReference type="RefSeq" id="WP_386667821.1">
    <property type="nucleotide sequence ID" value="NZ_JBHLTG010000002.1"/>
</dbReference>
<dbReference type="SUPFAM" id="SSF48498">
    <property type="entry name" value="Tetracyclin repressor-like, C-terminal domain"/>
    <property type="match status" value="1"/>
</dbReference>
<keyword evidence="2 4" id="KW-0238">DNA-binding</keyword>
<dbReference type="PANTHER" id="PTHR47506">
    <property type="entry name" value="TRANSCRIPTIONAL REGULATORY PROTEIN"/>
    <property type="match status" value="1"/>
</dbReference>
<dbReference type="EMBL" id="JBHLTG010000002">
    <property type="protein sequence ID" value="MFC0678191.1"/>
    <property type="molecule type" value="Genomic_DNA"/>
</dbReference>
<dbReference type="InterPro" id="IPR023772">
    <property type="entry name" value="DNA-bd_HTH_TetR-type_CS"/>
</dbReference>
<feature type="domain" description="HTH tetR-type" evidence="5">
    <location>
        <begin position="8"/>
        <end position="68"/>
    </location>
</feature>
<evidence type="ECO:0000256" key="1">
    <source>
        <dbReference type="ARBA" id="ARBA00023015"/>
    </source>
</evidence>
<dbReference type="Gene3D" id="1.10.357.10">
    <property type="entry name" value="Tetracycline Repressor, domain 2"/>
    <property type="match status" value="1"/>
</dbReference>
<dbReference type="InterPro" id="IPR047923">
    <property type="entry name" value="ArpA-like"/>
</dbReference>
<proteinExistence type="predicted"/>
<gene>
    <name evidence="6" type="ORF">ACFFGH_10100</name>
</gene>
<accession>A0ABV6RMK8</accession>
<evidence type="ECO:0000313" key="6">
    <source>
        <dbReference type="EMBL" id="MFC0678191.1"/>
    </source>
</evidence>
<dbReference type="InterPro" id="IPR036271">
    <property type="entry name" value="Tet_transcr_reg_TetR-rel_C_sf"/>
</dbReference>
<keyword evidence="1" id="KW-0805">Transcription regulation</keyword>
<organism evidence="6 7">
    <name type="scientific">Lysobacter korlensis</name>
    <dbReference type="NCBI Taxonomy" id="553636"/>
    <lineage>
        <taxon>Bacteria</taxon>
        <taxon>Pseudomonadati</taxon>
        <taxon>Pseudomonadota</taxon>
        <taxon>Gammaproteobacteria</taxon>
        <taxon>Lysobacterales</taxon>
        <taxon>Lysobacteraceae</taxon>
        <taxon>Lysobacter</taxon>
    </lineage>
</organism>
<evidence type="ECO:0000256" key="4">
    <source>
        <dbReference type="PROSITE-ProRule" id="PRU00335"/>
    </source>
</evidence>
<dbReference type="InterPro" id="IPR009057">
    <property type="entry name" value="Homeodomain-like_sf"/>
</dbReference>
<dbReference type="Pfam" id="PF00440">
    <property type="entry name" value="TetR_N"/>
    <property type="match status" value="1"/>
</dbReference>
<dbReference type="InterPro" id="IPR001647">
    <property type="entry name" value="HTH_TetR"/>
</dbReference>
<sequence>MSPQARAMATRDAIVRGAAVVFERLGYGNASLADVVREADVTKGALYFHFGSKEELAYAVIAEQNRISQLSGKAIVALGRPALETMILLCADLGRQLMHDPVVQAGIRLTTEAASFPPTVLEPYRDWLLVFEDLIHRAIDEGDIRVDIAPDALARFVIPAFTGVQLVAAVFTARQDLLTRIREMWEILLPSVANESRWGQLRALPTLIDAPEAR</sequence>
<keyword evidence="7" id="KW-1185">Reference proteome</keyword>
<dbReference type="NCBIfam" id="NF041196">
    <property type="entry name" value="ScbR_bind_reg"/>
    <property type="match status" value="1"/>
</dbReference>
<dbReference type="PROSITE" id="PS50977">
    <property type="entry name" value="HTH_TETR_2"/>
    <property type="match status" value="1"/>
</dbReference>
<dbReference type="SUPFAM" id="SSF46689">
    <property type="entry name" value="Homeodomain-like"/>
    <property type="match status" value="1"/>
</dbReference>
<comment type="caution">
    <text evidence="6">The sequence shown here is derived from an EMBL/GenBank/DDBJ whole genome shotgun (WGS) entry which is preliminary data.</text>
</comment>
<evidence type="ECO:0000313" key="7">
    <source>
        <dbReference type="Proteomes" id="UP001589896"/>
    </source>
</evidence>
<keyword evidence="3" id="KW-0804">Transcription</keyword>
<dbReference type="PANTHER" id="PTHR47506:SF3">
    <property type="entry name" value="HTH-TYPE TRANSCRIPTIONAL REGULATOR LMRA"/>
    <property type="match status" value="1"/>
</dbReference>
<reference evidence="6 7" key="1">
    <citation type="submission" date="2024-09" db="EMBL/GenBank/DDBJ databases">
        <authorList>
            <person name="Sun Q."/>
            <person name="Mori K."/>
        </authorList>
    </citation>
    <scope>NUCLEOTIDE SEQUENCE [LARGE SCALE GENOMIC DNA]</scope>
    <source>
        <strain evidence="6 7">KCTC 23076</strain>
    </source>
</reference>
<evidence type="ECO:0000256" key="2">
    <source>
        <dbReference type="ARBA" id="ARBA00023125"/>
    </source>
</evidence>